<feature type="transmembrane region" description="Helical" evidence="8">
    <location>
        <begin position="349"/>
        <end position="370"/>
    </location>
</feature>
<accession>A0A2T4Z796</accession>
<evidence type="ECO:0000313" key="10">
    <source>
        <dbReference type="EMBL" id="PTM57774.1"/>
    </source>
</evidence>
<dbReference type="PANTHER" id="PTHR23502:SF132">
    <property type="entry name" value="POLYAMINE TRANSPORTER 2-RELATED"/>
    <property type="match status" value="1"/>
</dbReference>
<feature type="transmembrane region" description="Helical" evidence="8">
    <location>
        <begin position="288"/>
        <end position="307"/>
    </location>
</feature>
<evidence type="ECO:0000256" key="6">
    <source>
        <dbReference type="ARBA" id="ARBA00022989"/>
    </source>
</evidence>
<dbReference type="Gene3D" id="1.20.1720.10">
    <property type="entry name" value="Multidrug resistance protein D"/>
    <property type="match status" value="1"/>
</dbReference>
<dbReference type="GO" id="GO:1990961">
    <property type="term" value="P:xenobiotic detoxification by transmembrane export across the plasma membrane"/>
    <property type="evidence" value="ECO:0007669"/>
    <property type="project" value="InterPro"/>
</dbReference>
<evidence type="ECO:0000256" key="1">
    <source>
        <dbReference type="ARBA" id="ARBA00004651"/>
    </source>
</evidence>
<feature type="transmembrane region" description="Helical" evidence="8">
    <location>
        <begin position="253"/>
        <end position="276"/>
    </location>
</feature>
<dbReference type="InterPro" id="IPR004812">
    <property type="entry name" value="Efflux_drug-R_Bcr/CmlA"/>
</dbReference>
<proteinExistence type="inferred from homology"/>
<feature type="transmembrane region" description="Helical" evidence="8">
    <location>
        <begin position="142"/>
        <end position="167"/>
    </location>
</feature>
<dbReference type="GO" id="GO:0042910">
    <property type="term" value="F:xenobiotic transmembrane transporter activity"/>
    <property type="evidence" value="ECO:0007669"/>
    <property type="project" value="InterPro"/>
</dbReference>
<keyword evidence="4 8" id="KW-1003">Cell membrane</keyword>
<feature type="transmembrane region" description="Helical" evidence="8">
    <location>
        <begin position="222"/>
        <end position="241"/>
    </location>
</feature>
<dbReference type="CDD" id="cd17320">
    <property type="entry name" value="MFS_MdfA_MDR_like"/>
    <property type="match status" value="1"/>
</dbReference>
<dbReference type="Pfam" id="PF07690">
    <property type="entry name" value="MFS_1"/>
    <property type="match status" value="1"/>
</dbReference>
<name>A0A2T4Z796_9BACL</name>
<protein>
    <recommendedName>
        <fullName evidence="8">Bcr/CflA family efflux transporter</fullName>
    </recommendedName>
</protein>
<keyword evidence="11" id="KW-1185">Reference proteome</keyword>
<dbReference type="Proteomes" id="UP000241639">
    <property type="component" value="Unassembled WGS sequence"/>
</dbReference>
<keyword evidence="7 8" id="KW-0472">Membrane</keyword>
<comment type="caution">
    <text evidence="10">The sequence shown here is derived from an EMBL/GenBank/DDBJ whole genome shotgun (WGS) entry which is preliminary data.</text>
</comment>
<dbReference type="RefSeq" id="WP_107724649.1">
    <property type="nucleotide sequence ID" value="NZ_PZZP01000001.1"/>
</dbReference>
<feature type="transmembrane region" description="Helical" evidence="8">
    <location>
        <begin position="173"/>
        <end position="192"/>
    </location>
</feature>
<keyword evidence="3 8" id="KW-0813">Transport</keyword>
<feature type="transmembrane region" description="Helical" evidence="8">
    <location>
        <begin position="87"/>
        <end position="105"/>
    </location>
</feature>
<dbReference type="InterPro" id="IPR020846">
    <property type="entry name" value="MFS_dom"/>
</dbReference>
<feature type="transmembrane region" description="Helical" evidence="8">
    <location>
        <begin position="313"/>
        <end position="337"/>
    </location>
</feature>
<evidence type="ECO:0000259" key="9">
    <source>
        <dbReference type="PROSITE" id="PS50850"/>
    </source>
</evidence>
<keyword evidence="5 8" id="KW-0812">Transmembrane</keyword>
<dbReference type="AlphaFoldDB" id="A0A2T4Z796"/>
<dbReference type="InterPro" id="IPR011701">
    <property type="entry name" value="MFS"/>
</dbReference>
<sequence>MQTQVSTKPLIQQSRGMMALILGALCAFGPLSIDMYLPSLPEIANQLHTGTSLVQVSLTACLLGLALGQLVAGSLSDTHGRLTPLKIALIVYAIASILCAVSPSIELLIAFRFIQGTAGAAGIVISRAVVRDLYSGVEMTKFFTLLMLVNGLAPIFAPILGGALLMVTSWRGVFVVLGLFGILMLLVVTTSLPETLPQERRSAGGIRETVSIFSRLLKDRMFMGYTLIQGCAMAAVFGYVSGSPFVMQEIFGVSPQVFSLLFGINGLGLIIVSQITGRLAGRIPERNILVAGLCCALCGGLGLLITVLAGGGIFLVALCLFFVVASVGFINPTAFSLAMQEQGQSAGSAAALLGMFTFITGALSAPLVGLGGSGTAVPMGIVIAVAEVGAVLSYLLLIRRELKAS</sequence>
<dbReference type="FunFam" id="1.20.1720.10:FF:000005">
    <property type="entry name" value="Bcr/CflA family efflux transporter"/>
    <property type="match status" value="1"/>
</dbReference>
<dbReference type="NCBIfam" id="TIGR00710">
    <property type="entry name" value="efflux_Bcr_CflA"/>
    <property type="match status" value="1"/>
</dbReference>
<dbReference type="GO" id="GO:0005886">
    <property type="term" value="C:plasma membrane"/>
    <property type="evidence" value="ECO:0007669"/>
    <property type="project" value="UniProtKB-SubCell"/>
</dbReference>
<reference evidence="10 11" key="1">
    <citation type="submission" date="2018-04" db="EMBL/GenBank/DDBJ databases">
        <title>Genomic Encyclopedia of Archaeal and Bacterial Type Strains, Phase II (KMG-II): from individual species to whole genera.</title>
        <authorList>
            <person name="Goeker M."/>
        </authorList>
    </citation>
    <scope>NUCLEOTIDE SEQUENCE [LARGE SCALE GENOMIC DNA]</scope>
    <source>
        <strain evidence="10 11">DSM 45169</strain>
    </source>
</reference>
<evidence type="ECO:0000256" key="7">
    <source>
        <dbReference type="ARBA" id="ARBA00023136"/>
    </source>
</evidence>
<comment type="similarity">
    <text evidence="2 8">Belongs to the major facilitator superfamily. Bcr/CmlA family.</text>
</comment>
<organism evidence="10 11">
    <name type="scientific">Desmospora activa DSM 45169</name>
    <dbReference type="NCBI Taxonomy" id="1121389"/>
    <lineage>
        <taxon>Bacteria</taxon>
        <taxon>Bacillati</taxon>
        <taxon>Bacillota</taxon>
        <taxon>Bacilli</taxon>
        <taxon>Bacillales</taxon>
        <taxon>Thermoactinomycetaceae</taxon>
        <taxon>Desmospora</taxon>
    </lineage>
</organism>
<evidence type="ECO:0000256" key="8">
    <source>
        <dbReference type="RuleBase" id="RU365088"/>
    </source>
</evidence>
<evidence type="ECO:0000256" key="2">
    <source>
        <dbReference type="ARBA" id="ARBA00006236"/>
    </source>
</evidence>
<evidence type="ECO:0000256" key="4">
    <source>
        <dbReference type="ARBA" id="ARBA00022475"/>
    </source>
</evidence>
<feature type="transmembrane region" description="Helical" evidence="8">
    <location>
        <begin position="111"/>
        <end position="130"/>
    </location>
</feature>
<dbReference type="SUPFAM" id="SSF103473">
    <property type="entry name" value="MFS general substrate transporter"/>
    <property type="match status" value="1"/>
</dbReference>
<keyword evidence="6 8" id="KW-1133">Transmembrane helix</keyword>
<feature type="transmembrane region" description="Helical" evidence="8">
    <location>
        <begin position="376"/>
        <end position="397"/>
    </location>
</feature>
<evidence type="ECO:0000313" key="11">
    <source>
        <dbReference type="Proteomes" id="UP000241639"/>
    </source>
</evidence>
<dbReference type="InterPro" id="IPR036259">
    <property type="entry name" value="MFS_trans_sf"/>
</dbReference>
<feature type="transmembrane region" description="Helical" evidence="8">
    <location>
        <begin position="16"/>
        <end position="33"/>
    </location>
</feature>
<evidence type="ECO:0000256" key="5">
    <source>
        <dbReference type="ARBA" id="ARBA00022692"/>
    </source>
</evidence>
<feature type="domain" description="Major facilitator superfamily (MFS) profile" evidence="9">
    <location>
        <begin position="18"/>
        <end position="401"/>
    </location>
</feature>
<dbReference type="PANTHER" id="PTHR23502">
    <property type="entry name" value="MAJOR FACILITATOR SUPERFAMILY"/>
    <property type="match status" value="1"/>
</dbReference>
<dbReference type="EMBL" id="PZZP01000001">
    <property type="protein sequence ID" value="PTM57774.1"/>
    <property type="molecule type" value="Genomic_DNA"/>
</dbReference>
<dbReference type="PROSITE" id="PS50850">
    <property type="entry name" value="MFS"/>
    <property type="match status" value="1"/>
</dbReference>
<feature type="transmembrane region" description="Helical" evidence="8">
    <location>
        <begin position="53"/>
        <end position="75"/>
    </location>
</feature>
<gene>
    <name evidence="10" type="ORF">C8J48_0329</name>
</gene>
<dbReference type="OrthoDB" id="9800416at2"/>
<evidence type="ECO:0000256" key="3">
    <source>
        <dbReference type="ARBA" id="ARBA00022448"/>
    </source>
</evidence>
<comment type="subcellular location">
    <subcellularLocation>
        <location evidence="1 8">Cell membrane</location>
        <topology evidence="1 8">Multi-pass membrane protein</topology>
    </subcellularLocation>
</comment>